<feature type="binding site" evidence="12">
    <location>
        <position position="67"/>
    </location>
    <ligand>
        <name>S-adenosyl-L-methionine</name>
        <dbReference type="ChEBI" id="CHEBI:59789"/>
    </ligand>
</feature>
<dbReference type="GO" id="GO:0046872">
    <property type="term" value="F:metal ion binding"/>
    <property type="evidence" value="ECO:0007669"/>
    <property type="project" value="UniProtKB-KW"/>
</dbReference>
<dbReference type="UniPathway" id="UPA00344"/>
<keyword evidence="15" id="KW-1185">Reference proteome</keyword>
<dbReference type="InterPro" id="IPR040064">
    <property type="entry name" value="MoaA-like"/>
</dbReference>
<dbReference type="Pfam" id="PF06463">
    <property type="entry name" value="Mob_synth_C"/>
    <property type="match status" value="1"/>
</dbReference>
<evidence type="ECO:0000256" key="12">
    <source>
        <dbReference type="HAMAP-Rule" id="MF_01225"/>
    </source>
</evidence>
<dbReference type="GO" id="GO:0051539">
    <property type="term" value="F:4 iron, 4 sulfur cluster binding"/>
    <property type="evidence" value="ECO:0007669"/>
    <property type="project" value="UniProtKB-UniRule"/>
</dbReference>
<dbReference type="CDD" id="cd21117">
    <property type="entry name" value="Twitch_MoaA"/>
    <property type="match status" value="1"/>
</dbReference>
<dbReference type="InterPro" id="IPR013483">
    <property type="entry name" value="MoaA"/>
</dbReference>
<dbReference type="SMART" id="SM00729">
    <property type="entry name" value="Elp3"/>
    <property type="match status" value="1"/>
</dbReference>
<evidence type="ECO:0000313" key="14">
    <source>
        <dbReference type="EMBL" id="SFL70774.1"/>
    </source>
</evidence>
<feature type="domain" description="Radical SAM core" evidence="13">
    <location>
        <begin position="4"/>
        <end position="231"/>
    </location>
</feature>
<accession>A0A1I4JWD0</accession>
<dbReference type="GO" id="GO:0061799">
    <property type="term" value="F:cyclic pyranopterin monophosphate synthase activity"/>
    <property type="evidence" value="ECO:0007669"/>
    <property type="project" value="TreeGrafter"/>
</dbReference>
<evidence type="ECO:0000313" key="15">
    <source>
        <dbReference type="Proteomes" id="UP000199520"/>
    </source>
</evidence>
<dbReference type="InterPro" id="IPR058240">
    <property type="entry name" value="rSAM_sf"/>
</dbReference>
<evidence type="ECO:0000256" key="9">
    <source>
        <dbReference type="ARBA" id="ARBA00023150"/>
    </source>
</evidence>
<keyword evidence="10 12" id="KW-0456">Lyase</keyword>
<dbReference type="SFLD" id="SFLDS00029">
    <property type="entry name" value="Radical_SAM"/>
    <property type="match status" value="1"/>
</dbReference>
<proteinExistence type="inferred from homology"/>
<evidence type="ECO:0000259" key="13">
    <source>
        <dbReference type="PROSITE" id="PS51918"/>
    </source>
</evidence>
<feature type="binding site" evidence="12">
    <location>
        <position position="20"/>
    </location>
    <ligand>
        <name>[4Fe-4S] cluster</name>
        <dbReference type="ChEBI" id="CHEBI:49883"/>
        <label>1</label>
        <note>4Fe-4S-S-AdoMet</note>
    </ligand>
</feature>
<name>A0A1I4JWD0_9FIRM</name>
<organism evidence="14 15">
    <name type="scientific">Pelosinus propionicus DSM 13327</name>
    <dbReference type="NCBI Taxonomy" id="1123291"/>
    <lineage>
        <taxon>Bacteria</taxon>
        <taxon>Bacillati</taxon>
        <taxon>Bacillota</taxon>
        <taxon>Negativicutes</taxon>
        <taxon>Selenomonadales</taxon>
        <taxon>Sporomusaceae</taxon>
        <taxon>Pelosinus</taxon>
    </lineage>
</organism>
<evidence type="ECO:0000256" key="7">
    <source>
        <dbReference type="ARBA" id="ARBA00023014"/>
    </source>
</evidence>
<feature type="binding site" evidence="12">
    <location>
        <position position="63"/>
    </location>
    <ligand>
        <name>GTP</name>
        <dbReference type="ChEBI" id="CHEBI:37565"/>
    </ligand>
</feature>
<dbReference type="SFLD" id="SFLDG01386">
    <property type="entry name" value="main_SPASM_domain-containing"/>
    <property type="match status" value="1"/>
</dbReference>
<evidence type="ECO:0000256" key="2">
    <source>
        <dbReference type="ARBA" id="ARBA00022485"/>
    </source>
</evidence>
<dbReference type="EMBL" id="FOTS01000014">
    <property type="protein sequence ID" value="SFL70774.1"/>
    <property type="molecule type" value="Genomic_DNA"/>
</dbReference>
<keyword evidence="9 12" id="KW-0501">Molybdenum cofactor biosynthesis</keyword>
<dbReference type="EC" id="4.1.99.22" evidence="1 12"/>
<dbReference type="PROSITE" id="PS51918">
    <property type="entry name" value="RADICAL_SAM"/>
    <property type="match status" value="1"/>
</dbReference>
<dbReference type="Gene3D" id="3.20.20.70">
    <property type="entry name" value="Aldolase class I"/>
    <property type="match status" value="1"/>
</dbReference>
<dbReference type="GO" id="GO:0005525">
    <property type="term" value="F:GTP binding"/>
    <property type="evidence" value="ECO:0007669"/>
    <property type="project" value="UniProtKB-UniRule"/>
</dbReference>
<comment type="function">
    <text evidence="12">Catalyzes the cyclization of GTP to (8S)-3',8-cyclo-7,8-dihydroguanosine 5'-triphosphate.</text>
</comment>
<dbReference type="STRING" id="1123291.SAMN04490355_101472"/>
<comment type="subunit">
    <text evidence="12">Monomer and homodimer.</text>
</comment>
<comment type="similarity">
    <text evidence="12">Belongs to the radical SAM superfamily. MoaA family.</text>
</comment>
<keyword evidence="7 12" id="KW-0411">Iron-sulfur</keyword>
<feature type="binding site" evidence="12">
    <location>
        <position position="191"/>
    </location>
    <ligand>
        <name>S-adenosyl-L-methionine</name>
        <dbReference type="ChEBI" id="CHEBI:59789"/>
    </ligand>
</feature>
<dbReference type="InterPro" id="IPR007197">
    <property type="entry name" value="rSAM"/>
</dbReference>
<dbReference type="HAMAP" id="MF_01225_B">
    <property type="entry name" value="MoaA_B"/>
    <property type="match status" value="1"/>
</dbReference>
<keyword evidence="3 12" id="KW-0949">S-adenosyl-L-methionine</keyword>
<dbReference type="GO" id="GO:1904047">
    <property type="term" value="F:S-adenosyl-L-methionine binding"/>
    <property type="evidence" value="ECO:0007669"/>
    <property type="project" value="UniProtKB-UniRule"/>
</dbReference>
<dbReference type="SFLD" id="SFLDG01067">
    <property type="entry name" value="SPASM/twitch_domain_containing"/>
    <property type="match status" value="1"/>
</dbReference>
<feature type="binding site" evidence="12">
    <location>
        <position position="271"/>
    </location>
    <ligand>
        <name>[4Fe-4S] cluster</name>
        <dbReference type="ChEBI" id="CHEBI:49883"/>
        <label>2</label>
        <note>4Fe-4S-substrate</note>
    </ligand>
</feature>
<dbReference type="AlphaFoldDB" id="A0A1I4JWD0"/>
<comment type="pathway">
    <text evidence="12">Cofactor biosynthesis; molybdopterin biosynthesis.</text>
</comment>
<reference evidence="15" key="1">
    <citation type="submission" date="2016-10" db="EMBL/GenBank/DDBJ databases">
        <authorList>
            <person name="Varghese N."/>
            <person name="Submissions S."/>
        </authorList>
    </citation>
    <scope>NUCLEOTIDE SEQUENCE [LARGE SCALE GENOMIC DNA]</scope>
    <source>
        <strain evidence="15">DSM 13327</strain>
    </source>
</reference>
<feature type="binding site" evidence="12">
    <location>
        <begin position="259"/>
        <end position="261"/>
    </location>
    <ligand>
        <name>GTP</name>
        <dbReference type="ChEBI" id="CHEBI:37565"/>
    </ligand>
</feature>
<feature type="binding site" evidence="12">
    <location>
        <position position="254"/>
    </location>
    <ligand>
        <name>[4Fe-4S] cluster</name>
        <dbReference type="ChEBI" id="CHEBI:49883"/>
        <label>2</label>
        <note>4Fe-4S-substrate</note>
    </ligand>
</feature>
<dbReference type="SUPFAM" id="SSF102114">
    <property type="entry name" value="Radical SAM enzymes"/>
    <property type="match status" value="1"/>
</dbReference>
<dbReference type="CDD" id="cd01335">
    <property type="entry name" value="Radical_SAM"/>
    <property type="match status" value="1"/>
</dbReference>
<dbReference type="Pfam" id="PF04055">
    <property type="entry name" value="Radical_SAM"/>
    <property type="match status" value="1"/>
</dbReference>
<evidence type="ECO:0000256" key="5">
    <source>
        <dbReference type="ARBA" id="ARBA00022741"/>
    </source>
</evidence>
<evidence type="ECO:0000256" key="6">
    <source>
        <dbReference type="ARBA" id="ARBA00023004"/>
    </source>
</evidence>
<sequence length="327" mass="36860">MLDGYKRVIDYLRISVTDRCNFRCRYCMPPQGIQLLDSQEILSYEELLRIITVLGQHGISKIRITGGEPLLRRGIVDFIRQIRKLDTIKDLSMTTNGSLLSQGHMALRLKQAGLDRINISMDTTNFIRFAHITGQGQLKQVLAGVKSALEAGLNPVKLNVVVTEALCDSDLSYFITQVYQHPIAIRFIEYMPIGEKNMGQKISIAIVKSKIEFQGQGVLEPVMNIEGNGPARYYRLPGAQGVFGFITPMSEQFCNSCNRIRLTADGKIKSCLLSNQETDIKSLLRKGCDDEEIYRLFTNTLRSKHLQHSLSYKDQASVRRPMVRVGG</sequence>
<feature type="binding site" evidence="12">
    <location>
        <position position="27"/>
    </location>
    <ligand>
        <name>[4Fe-4S] cluster</name>
        <dbReference type="ChEBI" id="CHEBI:49883"/>
        <label>1</label>
        <note>4Fe-4S-S-AdoMet</note>
    </ligand>
</feature>
<evidence type="ECO:0000256" key="3">
    <source>
        <dbReference type="ARBA" id="ARBA00022691"/>
    </source>
</evidence>
<keyword evidence="4 12" id="KW-0479">Metal-binding</keyword>
<evidence type="ECO:0000256" key="8">
    <source>
        <dbReference type="ARBA" id="ARBA00023134"/>
    </source>
</evidence>
<comment type="catalytic activity">
    <reaction evidence="11 12">
        <text>GTP + AH2 + S-adenosyl-L-methionine = (8S)-3',8-cyclo-7,8-dihydroguanosine 5'-triphosphate + 5'-deoxyadenosine + L-methionine + A + H(+)</text>
        <dbReference type="Rhea" id="RHEA:49576"/>
        <dbReference type="ChEBI" id="CHEBI:13193"/>
        <dbReference type="ChEBI" id="CHEBI:15378"/>
        <dbReference type="ChEBI" id="CHEBI:17319"/>
        <dbReference type="ChEBI" id="CHEBI:17499"/>
        <dbReference type="ChEBI" id="CHEBI:37565"/>
        <dbReference type="ChEBI" id="CHEBI:57844"/>
        <dbReference type="ChEBI" id="CHEBI:59789"/>
        <dbReference type="ChEBI" id="CHEBI:131766"/>
        <dbReference type="EC" id="4.1.99.22"/>
    </reaction>
</comment>
<keyword evidence="6 12" id="KW-0408">Iron</keyword>
<feature type="binding site" evidence="12">
    <location>
        <position position="24"/>
    </location>
    <ligand>
        <name>[4Fe-4S] cluster</name>
        <dbReference type="ChEBI" id="CHEBI:49883"/>
        <label>1</label>
        <note>4Fe-4S-S-AdoMet</note>
    </ligand>
</feature>
<dbReference type="InterPro" id="IPR000385">
    <property type="entry name" value="MoaA_NifB_PqqE_Fe-S-bd_CS"/>
</dbReference>
<dbReference type="GO" id="GO:0006777">
    <property type="term" value="P:Mo-molybdopterin cofactor biosynthetic process"/>
    <property type="evidence" value="ECO:0007669"/>
    <property type="project" value="UniProtKB-UniRule"/>
</dbReference>
<evidence type="ECO:0000256" key="4">
    <source>
        <dbReference type="ARBA" id="ARBA00022723"/>
    </source>
</evidence>
<dbReference type="PROSITE" id="PS01305">
    <property type="entry name" value="MOAA_NIFB_PQQE"/>
    <property type="match status" value="1"/>
</dbReference>
<dbReference type="InterPro" id="IPR010505">
    <property type="entry name" value="MoaA_twitch"/>
</dbReference>
<dbReference type="InterPro" id="IPR013785">
    <property type="entry name" value="Aldolase_TIM"/>
</dbReference>
<dbReference type="NCBIfam" id="NF001199">
    <property type="entry name" value="PRK00164.2-1"/>
    <property type="match status" value="1"/>
</dbReference>
<dbReference type="Proteomes" id="UP000199520">
    <property type="component" value="Unassembled WGS sequence"/>
</dbReference>
<evidence type="ECO:0000256" key="1">
    <source>
        <dbReference type="ARBA" id="ARBA00012167"/>
    </source>
</evidence>
<feature type="binding site" evidence="12">
    <location>
        <position position="157"/>
    </location>
    <ligand>
        <name>GTP</name>
        <dbReference type="ChEBI" id="CHEBI:37565"/>
    </ligand>
</feature>
<feature type="binding site" evidence="12">
    <location>
        <position position="26"/>
    </location>
    <ligand>
        <name>S-adenosyl-L-methionine</name>
        <dbReference type="ChEBI" id="CHEBI:59789"/>
    </ligand>
</feature>
<protein>
    <recommendedName>
        <fullName evidence="1 12">GTP 3',8-cyclase</fullName>
        <ecNumber evidence="1 12">4.1.99.22</ecNumber>
    </recommendedName>
    <alternativeName>
        <fullName evidence="12">Molybdenum cofactor biosynthesis protein A</fullName>
    </alternativeName>
</protein>
<feature type="binding site" evidence="12">
    <location>
        <position position="257"/>
    </location>
    <ligand>
        <name>[4Fe-4S] cluster</name>
        <dbReference type="ChEBI" id="CHEBI:49883"/>
        <label>2</label>
        <note>4Fe-4S-substrate</note>
    </ligand>
</feature>
<dbReference type="InterPro" id="IPR050105">
    <property type="entry name" value="MoCo_biosynth_MoaA/MoaC"/>
</dbReference>
<dbReference type="PANTHER" id="PTHR22960">
    <property type="entry name" value="MOLYBDOPTERIN COFACTOR SYNTHESIS PROTEIN A"/>
    <property type="match status" value="1"/>
</dbReference>
<dbReference type="SFLD" id="SFLDG01383">
    <property type="entry name" value="cyclic_pyranopterin_phosphate"/>
    <property type="match status" value="1"/>
</dbReference>
<dbReference type="NCBIfam" id="TIGR02666">
    <property type="entry name" value="moaA"/>
    <property type="match status" value="1"/>
</dbReference>
<feature type="binding site" evidence="12">
    <location>
        <position position="120"/>
    </location>
    <ligand>
        <name>S-adenosyl-L-methionine</name>
        <dbReference type="ChEBI" id="CHEBI:59789"/>
    </ligand>
</feature>
<feature type="binding site" evidence="12">
    <location>
        <position position="13"/>
    </location>
    <ligand>
        <name>GTP</name>
        <dbReference type="ChEBI" id="CHEBI:37565"/>
    </ligand>
</feature>
<dbReference type="PANTHER" id="PTHR22960:SF0">
    <property type="entry name" value="MOLYBDENUM COFACTOR BIOSYNTHESIS PROTEIN 1"/>
    <property type="match status" value="1"/>
</dbReference>
<comment type="cofactor">
    <cofactor evidence="12">
        <name>[4Fe-4S] cluster</name>
        <dbReference type="ChEBI" id="CHEBI:49883"/>
    </cofactor>
    <text evidence="12">Binds 2 [4Fe-4S] clusters. Binds 1 [4Fe-4S] cluster coordinated with 3 cysteines and an exchangeable S-adenosyl-L-methionine and 1 [4Fe-4S] cluster coordinated with 3 cysteines and the GTP-derived substrate.</text>
</comment>
<gene>
    <name evidence="12" type="primary">moaA</name>
    <name evidence="14" type="ORF">SAMN04490355_101472</name>
</gene>
<keyword evidence="2 12" id="KW-0004">4Fe-4S</keyword>
<evidence type="ECO:0000256" key="11">
    <source>
        <dbReference type="ARBA" id="ARBA00048697"/>
    </source>
</evidence>
<dbReference type="InterPro" id="IPR006638">
    <property type="entry name" value="Elp3/MiaA/NifB-like_rSAM"/>
</dbReference>
<feature type="binding site" evidence="12">
    <location>
        <position position="94"/>
    </location>
    <ligand>
        <name>GTP</name>
        <dbReference type="ChEBI" id="CHEBI:37565"/>
    </ligand>
</feature>
<keyword evidence="5 12" id="KW-0547">Nucleotide-binding</keyword>
<dbReference type="OrthoDB" id="9763993at2"/>
<keyword evidence="8 12" id="KW-0342">GTP-binding</keyword>
<dbReference type="GO" id="GO:0061798">
    <property type="term" value="F:GTP 3',8'-cyclase activity"/>
    <property type="evidence" value="ECO:0007669"/>
    <property type="project" value="UniProtKB-UniRule"/>
</dbReference>
<evidence type="ECO:0000256" key="10">
    <source>
        <dbReference type="ARBA" id="ARBA00023239"/>
    </source>
</evidence>